<dbReference type="EMBL" id="FNSH01000001">
    <property type="protein sequence ID" value="SEB71459.1"/>
    <property type="molecule type" value="Genomic_DNA"/>
</dbReference>
<evidence type="ECO:0000313" key="4">
    <source>
        <dbReference type="Proteomes" id="UP000183687"/>
    </source>
</evidence>
<keyword evidence="1" id="KW-0812">Transmembrane</keyword>
<proteinExistence type="predicted"/>
<feature type="transmembrane region" description="Helical" evidence="1">
    <location>
        <begin position="368"/>
        <end position="397"/>
    </location>
</feature>
<keyword evidence="1" id="KW-0472">Membrane</keyword>
<dbReference type="Proteomes" id="UP000183687">
    <property type="component" value="Unassembled WGS sequence"/>
</dbReference>
<dbReference type="SUPFAM" id="SSF56112">
    <property type="entry name" value="Protein kinase-like (PK-like)"/>
    <property type="match status" value="1"/>
</dbReference>
<dbReference type="InterPro" id="IPR011009">
    <property type="entry name" value="Kinase-like_dom_sf"/>
</dbReference>
<accession>A0AB38A6P6</accession>
<keyword evidence="3" id="KW-0723">Serine/threonine-protein kinase</keyword>
<evidence type="ECO:0000313" key="3">
    <source>
        <dbReference type="EMBL" id="SEB71459.1"/>
    </source>
</evidence>
<protein>
    <submittedName>
        <fullName evidence="3">Serine/threonine protein kinase</fullName>
    </submittedName>
</protein>
<feature type="transmembrane region" description="Helical" evidence="1">
    <location>
        <begin position="502"/>
        <end position="520"/>
    </location>
</feature>
<dbReference type="Gene3D" id="1.10.510.10">
    <property type="entry name" value="Transferase(Phosphotransferase) domain 1"/>
    <property type="match status" value="1"/>
</dbReference>
<dbReference type="InterPro" id="IPR008271">
    <property type="entry name" value="Ser/Thr_kinase_AS"/>
</dbReference>
<dbReference type="Pfam" id="PF00069">
    <property type="entry name" value="Pkinase"/>
    <property type="match status" value="1"/>
</dbReference>
<dbReference type="PANTHER" id="PTHR24348">
    <property type="entry name" value="SERINE/THREONINE-PROTEIN KINASE UNC-51-RELATED"/>
    <property type="match status" value="1"/>
</dbReference>
<keyword evidence="1" id="KW-1133">Transmembrane helix</keyword>
<comment type="caution">
    <text evidence="3">The sequence shown here is derived from an EMBL/GenBank/DDBJ whole genome shotgun (WGS) entry which is preliminary data.</text>
</comment>
<dbReference type="GO" id="GO:0005737">
    <property type="term" value="C:cytoplasm"/>
    <property type="evidence" value="ECO:0007669"/>
    <property type="project" value="TreeGrafter"/>
</dbReference>
<reference evidence="3 4" key="1">
    <citation type="submission" date="2016-10" db="EMBL/GenBank/DDBJ databases">
        <authorList>
            <person name="Varghese N."/>
            <person name="Submissions S."/>
        </authorList>
    </citation>
    <scope>NUCLEOTIDE SEQUENCE [LARGE SCALE GENOMIC DNA]</scope>
    <source>
        <strain evidence="3 4">DSM 20586</strain>
    </source>
</reference>
<organism evidence="3 4">
    <name type="scientific">Atopobium minutum</name>
    <dbReference type="NCBI Taxonomy" id="1381"/>
    <lineage>
        <taxon>Bacteria</taxon>
        <taxon>Bacillati</taxon>
        <taxon>Actinomycetota</taxon>
        <taxon>Coriobacteriia</taxon>
        <taxon>Coriobacteriales</taxon>
        <taxon>Atopobiaceae</taxon>
        <taxon>Atopobium</taxon>
    </lineage>
</organism>
<feature type="domain" description="Protein kinase" evidence="2">
    <location>
        <begin position="30"/>
        <end position="291"/>
    </location>
</feature>
<feature type="transmembrane region" description="Helical" evidence="1">
    <location>
        <begin position="526"/>
        <end position="549"/>
    </location>
</feature>
<dbReference type="PROSITE" id="PS00108">
    <property type="entry name" value="PROTEIN_KINASE_ST"/>
    <property type="match status" value="1"/>
</dbReference>
<sequence length="590" mass="63159">MHDQSYTNTVLRRTALESPNTTPELLLGRYRILETRTNGGFGKVEICWDTRLQRRVAIKCLPLSTEQSPHVSTSTMQEALMEARTASMLAHPNIVTMYDFEWDGNYAYLVMEYVDGVNLAELLARVEGGTLTGDECAHMLDGIASALAFAHENGVLHLDIKPANIMFDHAGTPKLADFGMATLASAAGYGDARGGTIGYMPPEQIEGALVDERCDLFSLVVCLVQALTGTNPFLAPTAETSSKLIYKGAEEYLAQLRLDFGPQLYDEFAQALAADVTNRTSSIKAFVSAVIEMLGNTTAGKASLAELLSQVTNDEQPGAVMHGRPLTLPERVPWLAPVLVRTTIAALSYQTAQFAVPFLGLADKNIELVLVCVVTGLSAALPNFGSALLLALCFAALCTASSALSYTTFGLALIALVIPAAWWICTGRKHGTASLALLMPSVFSTGFASVNLGATYLSPLHATSTACVGWIFSQYTAVAHISGLSLDSVGLLIQRWTWHPTALLELLGFSLAAGIASILVHRGGKLFGILGHTVGLLLVFFTLFVRIRVENGGIWSAPPMLSMLVAVILFGLSCLITVIFQTPGTPLEVE</sequence>
<dbReference type="PROSITE" id="PS50011">
    <property type="entry name" value="PROTEIN_KINASE_DOM"/>
    <property type="match status" value="1"/>
</dbReference>
<gene>
    <name evidence="3" type="ORF">SAMN04489746_0931</name>
</gene>
<dbReference type="GO" id="GO:0004674">
    <property type="term" value="F:protein serine/threonine kinase activity"/>
    <property type="evidence" value="ECO:0007669"/>
    <property type="project" value="UniProtKB-KW"/>
</dbReference>
<feature type="transmembrane region" description="Helical" evidence="1">
    <location>
        <begin position="470"/>
        <end position="493"/>
    </location>
</feature>
<keyword evidence="3" id="KW-0418">Kinase</keyword>
<feature type="transmembrane region" description="Helical" evidence="1">
    <location>
        <begin position="437"/>
        <end position="458"/>
    </location>
</feature>
<dbReference type="CDD" id="cd14014">
    <property type="entry name" value="STKc_PknB_like"/>
    <property type="match status" value="1"/>
</dbReference>
<evidence type="ECO:0000256" key="1">
    <source>
        <dbReference type="SAM" id="Phobius"/>
    </source>
</evidence>
<evidence type="ECO:0000259" key="2">
    <source>
        <dbReference type="PROSITE" id="PS50011"/>
    </source>
</evidence>
<dbReference type="InterPro" id="IPR045269">
    <property type="entry name" value="Atg1-like"/>
</dbReference>
<dbReference type="RefSeq" id="WP_002562905.1">
    <property type="nucleotide sequence ID" value="NZ_CALJSN010000007.1"/>
</dbReference>
<feature type="transmembrane region" description="Helical" evidence="1">
    <location>
        <begin position="403"/>
        <end position="425"/>
    </location>
</feature>
<dbReference type="SMART" id="SM00220">
    <property type="entry name" value="S_TKc"/>
    <property type="match status" value="1"/>
</dbReference>
<dbReference type="AlphaFoldDB" id="A0AB38A6P6"/>
<feature type="transmembrane region" description="Helical" evidence="1">
    <location>
        <begin position="561"/>
        <end position="580"/>
    </location>
</feature>
<dbReference type="InterPro" id="IPR000719">
    <property type="entry name" value="Prot_kinase_dom"/>
</dbReference>
<keyword evidence="3" id="KW-0808">Transferase</keyword>
<dbReference type="PANTHER" id="PTHR24348:SF68">
    <property type="entry name" value="SERINE_THREONINE-PROTEIN KINASE ATG1C"/>
    <property type="match status" value="1"/>
</dbReference>
<dbReference type="GO" id="GO:0005524">
    <property type="term" value="F:ATP binding"/>
    <property type="evidence" value="ECO:0007669"/>
    <property type="project" value="InterPro"/>
</dbReference>
<name>A0AB38A6P6_9ACTN</name>